<evidence type="ECO:0000313" key="1">
    <source>
        <dbReference type="EMBL" id="GAA0742085.1"/>
    </source>
</evidence>
<reference evidence="2" key="1">
    <citation type="journal article" date="2019" name="Int. J. Syst. Evol. Microbiol.">
        <title>The Global Catalogue of Microorganisms (GCM) 10K type strain sequencing project: providing services to taxonomists for standard genome sequencing and annotation.</title>
        <authorList>
            <consortium name="The Broad Institute Genomics Platform"/>
            <consortium name="The Broad Institute Genome Sequencing Center for Infectious Disease"/>
            <person name="Wu L."/>
            <person name="Ma J."/>
        </authorList>
    </citation>
    <scope>NUCLEOTIDE SEQUENCE [LARGE SCALE GENOMIC DNA]</scope>
    <source>
        <strain evidence="2">JCM 15503</strain>
    </source>
</reference>
<dbReference type="InterPro" id="IPR021463">
    <property type="entry name" value="Methyltransf_34"/>
</dbReference>
<proteinExistence type="predicted"/>
<dbReference type="RefSeq" id="WP_141285789.1">
    <property type="nucleotide sequence ID" value="NZ_BAAAEW010000004.1"/>
</dbReference>
<name>A0ABP3UVX3_9BURK</name>
<gene>
    <name evidence="1" type="ORF">GCM10009107_05220</name>
</gene>
<evidence type="ECO:0008006" key="3">
    <source>
        <dbReference type="Google" id="ProtNLM"/>
    </source>
</evidence>
<dbReference type="Pfam" id="PF11312">
    <property type="entry name" value="Methyltransf_34"/>
    <property type="match status" value="1"/>
</dbReference>
<protein>
    <recommendedName>
        <fullName evidence="3">Class I SAM-dependent methyltransferase</fullName>
    </recommendedName>
</protein>
<sequence>MTLFQLVKITLDELYKEAVQLYGVKVDDEIKSRFLYLTTSYTQLSSTTRAPIDYKDPAIRFAYVYKYTASHGDYVVQLLAILAQALGGKIFQSDVGRVSCIGGGPGSDVIAVVKYLADSAGKEAVNKLMVYLLDKEQAWADSWSELNMKLSSSTVQLHTAFQQMDVLNPDWTSQRKFLEADVFTLSYFVSEVYALDGSGVVTQFWQRLFKEAKSGAIFLYDDNGSDTFNNYFDYQWKTAGLQLLSQESNVRWYPRSSEQKSELAFYTAKFNAIPKVQSTLSYRILRKP</sequence>
<organism evidence="1 2">
    <name type="scientific">Ideonella azotifigens</name>
    <dbReference type="NCBI Taxonomy" id="513160"/>
    <lineage>
        <taxon>Bacteria</taxon>
        <taxon>Pseudomonadati</taxon>
        <taxon>Pseudomonadota</taxon>
        <taxon>Betaproteobacteria</taxon>
        <taxon>Burkholderiales</taxon>
        <taxon>Sphaerotilaceae</taxon>
        <taxon>Ideonella</taxon>
    </lineage>
</organism>
<comment type="caution">
    <text evidence="1">The sequence shown here is derived from an EMBL/GenBank/DDBJ whole genome shotgun (WGS) entry which is preliminary data.</text>
</comment>
<evidence type="ECO:0000313" key="2">
    <source>
        <dbReference type="Proteomes" id="UP001500279"/>
    </source>
</evidence>
<dbReference type="Proteomes" id="UP001500279">
    <property type="component" value="Unassembled WGS sequence"/>
</dbReference>
<keyword evidence="2" id="KW-1185">Reference proteome</keyword>
<dbReference type="EMBL" id="BAAAEW010000004">
    <property type="protein sequence ID" value="GAA0742085.1"/>
    <property type="molecule type" value="Genomic_DNA"/>
</dbReference>
<accession>A0ABP3UVX3</accession>